<dbReference type="SUPFAM" id="SSF48056">
    <property type="entry name" value="Di-copper centre-containing domain"/>
    <property type="match status" value="1"/>
</dbReference>
<evidence type="ECO:0000313" key="7">
    <source>
        <dbReference type="Proteomes" id="UP000298030"/>
    </source>
</evidence>
<accession>A0A4Y7SL77</accession>
<feature type="domain" description="Tyrosinase copper-binding" evidence="4">
    <location>
        <begin position="273"/>
        <end position="284"/>
    </location>
</feature>
<reference evidence="5 7" key="1">
    <citation type="journal article" date="2019" name="Nat. Ecol. Evol.">
        <title>Megaphylogeny resolves global patterns of mushroom evolution.</title>
        <authorList>
            <person name="Varga T."/>
            <person name="Krizsan K."/>
            <person name="Foldi C."/>
            <person name="Dima B."/>
            <person name="Sanchez-Garcia M."/>
            <person name="Sanchez-Ramirez S."/>
            <person name="Szollosi G.J."/>
            <person name="Szarkandi J.G."/>
            <person name="Papp V."/>
            <person name="Albert L."/>
            <person name="Andreopoulos W."/>
            <person name="Angelini C."/>
            <person name="Antonin V."/>
            <person name="Barry K.W."/>
            <person name="Bougher N.L."/>
            <person name="Buchanan P."/>
            <person name="Buyck B."/>
            <person name="Bense V."/>
            <person name="Catcheside P."/>
            <person name="Chovatia M."/>
            <person name="Cooper J."/>
            <person name="Damon W."/>
            <person name="Desjardin D."/>
            <person name="Finy P."/>
            <person name="Geml J."/>
            <person name="Haridas S."/>
            <person name="Hughes K."/>
            <person name="Justo A."/>
            <person name="Karasinski D."/>
            <person name="Kautmanova I."/>
            <person name="Kiss B."/>
            <person name="Kocsube S."/>
            <person name="Kotiranta H."/>
            <person name="LaButti K.M."/>
            <person name="Lechner B.E."/>
            <person name="Liimatainen K."/>
            <person name="Lipzen A."/>
            <person name="Lukacs Z."/>
            <person name="Mihaltcheva S."/>
            <person name="Morgado L.N."/>
            <person name="Niskanen T."/>
            <person name="Noordeloos M.E."/>
            <person name="Ohm R.A."/>
            <person name="Ortiz-Santana B."/>
            <person name="Ovrebo C."/>
            <person name="Racz N."/>
            <person name="Riley R."/>
            <person name="Savchenko A."/>
            <person name="Shiryaev A."/>
            <person name="Soop K."/>
            <person name="Spirin V."/>
            <person name="Szebenyi C."/>
            <person name="Tomsovsky M."/>
            <person name="Tulloss R.E."/>
            <person name="Uehling J."/>
            <person name="Grigoriev I.V."/>
            <person name="Vagvolgyi C."/>
            <person name="Papp T."/>
            <person name="Martin F.M."/>
            <person name="Miettinen O."/>
            <person name="Hibbett D.S."/>
            <person name="Nagy L.G."/>
        </authorList>
    </citation>
    <scope>NUCLEOTIDE SEQUENCE [LARGE SCALE GENOMIC DNA]</scope>
    <source>
        <strain evidence="5 7">FP101781</strain>
    </source>
</reference>
<evidence type="ECO:0000256" key="1">
    <source>
        <dbReference type="ARBA" id="ARBA00022723"/>
    </source>
</evidence>
<dbReference type="Pfam" id="PF00264">
    <property type="entry name" value="Tyrosinase"/>
    <property type="match status" value="1"/>
</dbReference>
<dbReference type="EMBL" id="QPFP01000090">
    <property type="protein sequence ID" value="TEB22512.1"/>
    <property type="molecule type" value="Genomic_DNA"/>
</dbReference>
<dbReference type="EMBL" id="QPFP01000028">
    <property type="protein sequence ID" value="TEB29158.1"/>
    <property type="molecule type" value="Genomic_DNA"/>
</dbReference>
<evidence type="ECO:0000259" key="4">
    <source>
        <dbReference type="PROSITE" id="PS00498"/>
    </source>
</evidence>
<sequence>MTVFLFYLVLALRACSMLFASPISQPLHGTPCKSIDHRKEWRDLTAKQRLDYIQAVLCFQSLPPRNSSSRATSRFEEFQETHIAVTGFVHFNVGQFLPWHRGLVTLYTNALRNECGYNGPGTYWHWTRDIDSDLPMEQWQIFDPNTGFGGDGVSGTYELPPDPLPDNIGSTNPPTADFLPREQCYKGCVQDGPFANLTLHIGPGRLYTERCLVRGFDPSRRRQLSGPVIEGLMESRTFEEFRQGIDVTGTGIHTAGHALVGGEVSNLYSAGGDPLFYFHHGNLDRLWWLWQHADRERRLYDLSGPTDKNDPTTKITFDFELKYPGLAPSIKIRNVMDSLLEPNCFTYEP</sequence>
<dbReference type="PRINTS" id="PR00092">
    <property type="entry name" value="TYROSINASE"/>
</dbReference>
<evidence type="ECO:0000256" key="2">
    <source>
        <dbReference type="ARBA" id="ARBA00023008"/>
    </source>
</evidence>
<dbReference type="InterPro" id="IPR002227">
    <property type="entry name" value="Tyrosinase_Cu-bd"/>
</dbReference>
<feature type="signal peptide" evidence="3">
    <location>
        <begin position="1"/>
        <end position="20"/>
    </location>
</feature>
<feature type="chain" id="PRO_5039865466" evidence="3">
    <location>
        <begin position="21"/>
        <end position="349"/>
    </location>
</feature>
<dbReference type="Proteomes" id="UP000298030">
    <property type="component" value="Unassembled WGS sequence"/>
</dbReference>
<name>A0A4Y7SL77_COPMI</name>
<organism evidence="5 7">
    <name type="scientific">Coprinellus micaceus</name>
    <name type="common">Glistening ink-cap mushroom</name>
    <name type="synonym">Coprinus micaceus</name>
    <dbReference type="NCBI Taxonomy" id="71717"/>
    <lineage>
        <taxon>Eukaryota</taxon>
        <taxon>Fungi</taxon>
        <taxon>Dikarya</taxon>
        <taxon>Basidiomycota</taxon>
        <taxon>Agaricomycotina</taxon>
        <taxon>Agaricomycetes</taxon>
        <taxon>Agaricomycetidae</taxon>
        <taxon>Agaricales</taxon>
        <taxon>Agaricineae</taxon>
        <taxon>Psathyrellaceae</taxon>
        <taxon>Coprinellus</taxon>
    </lineage>
</organism>
<gene>
    <name evidence="5" type="ORF">FA13DRAFT_1507227</name>
    <name evidence="6" type="ORF">FA13DRAFT_664419</name>
</gene>
<keyword evidence="2" id="KW-0186">Copper</keyword>
<dbReference type="PANTHER" id="PTHR11474:SF126">
    <property type="entry name" value="TYROSINASE-LIKE PROTEIN TYR-1-RELATED"/>
    <property type="match status" value="1"/>
</dbReference>
<dbReference type="GO" id="GO:0046872">
    <property type="term" value="F:metal ion binding"/>
    <property type="evidence" value="ECO:0007669"/>
    <property type="project" value="UniProtKB-KW"/>
</dbReference>
<protein>
    <submittedName>
        <fullName evidence="5">Di-copper centre-containing protein</fullName>
    </submittedName>
</protein>
<keyword evidence="7" id="KW-1185">Reference proteome</keyword>
<dbReference type="PANTHER" id="PTHR11474">
    <property type="entry name" value="TYROSINASE FAMILY MEMBER"/>
    <property type="match status" value="1"/>
</dbReference>
<dbReference type="OrthoDB" id="6132182at2759"/>
<evidence type="ECO:0000313" key="6">
    <source>
        <dbReference type="EMBL" id="TEB29158.1"/>
    </source>
</evidence>
<evidence type="ECO:0000313" key="5">
    <source>
        <dbReference type="EMBL" id="TEB22512.1"/>
    </source>
</evidence>
<evidence type="ECO:0000256" key="3">
    <source>
        <dbReference type="SAM" id="SignalP"/>
    </source>
</evidence>
<dbReference type="Gene3D" id="1.10.1280.10">
    <property type="entry name" value="Di-copper center containing domain from catechol oxidase"/>
    <property type="match status" value="1"/>
</dbReference>
<dbReference type="PROSITE" id="PS00498">
    <property type="entry name" value="TYROSINASE_2"/>
    <property type="match status" value="1"/>
</dbReference>
<proteinExistence type="predicted"/>
<keyword evidence="3" id="KW-0732">Signal</keyword>
<comment type="caution">
    <text evidence="5">The sequence shown here is derived from an EMBL/GenBank/DDBJ whole genome shotgun (WGS) entry which is preliminary data.</text>
</comment>
<dbReference type="InterPro" id="IPR008922">
    <property type="entry name" value="Di-copper_centre_dom_sf"/>
</dbReference>
<dbReference type="InterPro" id="IPR050316">
    <property type="entry name" value="Tyrosinase/Hemocyanin"/>
</dbReference>
<dbReference type="AlphaFoldDB" id="A0A4Y7SL77"/>
<keyword evidence="1" id="KW-0479">Metal-binding</keyword>
<dbReference type="GO" id="GO:0016491">
    <property type="term" value="F:oxidoreductase activity"/>
    <property type="evidence" value="ECO:0007669"/>
    <property type="project" value="InterPro"/>
</dbReference>
<dbReference type="STRING" id="71717.A0A4Y7SL77"/>